<name>A0A0B7GWE4_TREPH</name>
<evidence type="ECO:0000256" key="6">
    <source>
        <dbReference type="ARBA" id="ARBA00023004"/>
    </source>
</evidence>
<evidence type="ECO:0000256" key="4">
    <source>
        <dbReference type="ARBA" id="ARBA00022723"/>
    </source>
</evidence>
<gene>
    <name evidence="10" type="ORF">TPHV1_50093</name>
</gene>
<comment type="similarity">
    <text evidence="1">Belongs to the organic radical-activating enzymes family.</text>
</comment>
<keyword evidence="5" id="KW-0560">Oxidoreductase</keyword>
<dbReference type="Pfam" id="PF04055">
    <property type="entry name" value="Radical_SAM"/>
    <property type="match status" value="1"/>
</dbReference>
<dbReference type="AlphaFoldDB" id="A0A0B7GWE4"/>
<evidence type="ECO:0000313" key="10">
    <source>
        <dbReference type="EMBL" id="CEM62833.1"/>
    </source>
</evidence>
<dbReference type="SFLD" id="SFLDS00029">
    <property type="entry name" value="Radical_SAM"/>
    <property type="match status" value="1"/>
</dbReference>
<organism evidence="10 11">
    <name type="scientific">Treponema phagedenis</name>
    <dbReference type="NCBI Taxonomy" id="162"/>
    <lineage>
        <taxon>Bacteria</taxon>
        <taxon>Pseudomonadati</taxon>
        <taxon>Spirochaetota</taxon>
        <taxon>Spirochaetia</taxon>
        <taxon>Spirochaetales</taxon>
        <taxon>Treponemataceae</taxon>
        <taxon>Treponema</taxon>
    </lineage>
</organism>
<feature type="domain" description="Radical SAM core" evidence="9">
    <location>
        <begin position="60"/>
        <end position="191"/>
    </location>
</feature>
<dbReference type="RefSeq" id="WP_044634926.1">
    <property type="nucleotide sequence ID" value="NZ_CDNC01000045.1"/>
</dbReference>
<dbReference type="SUPFAM" id="SSF102114">
    <property type="entry name" value="Radical SAM enzymes"/>
    <property type="match status" value="1"/>
</dbReference>
<dbReference type="SFLD" id="SFLDG01099">
    <property type="entry name" value="Uncharacterised_Radical_SAM_Su"/>
    <property type="match status" value="1"/>
</dbReference>
<dbReference type="GO" id="GO:0051539">
    <property type="term" value="F:4 iron, 4 sulfur cluster binding"/>
    <property type="evidence" value="ECO:0007669"/>
    <property type="project" value="UniProtKB-KW"/>
</dbReference>
<dbReference type="InterPro" id="IPR058240">
    <property type="entry name" value="rSAM_sf"/>
</dbReference>
<feature type="binding site" evidence="8">
    <location>
        <position position="65"/>
    </location>
    <ligand>
        <name>[4Fe-4S] cluster</name>
        <dbReference type="ChEBI" id="CHEBI:49883"/>
        <note>4Fe-4S-S-AdoMet</note>
    </ligand>
</feature>
<dbReference type="CDD" id="cd01335">
    <property type="entry name" value="Radical_SAM"/>
    <property type="match status" value="1"/>
</dbReference>
<dbReference type="Gene3D" id="3.20.20.70">
    <property type="entry name" value="Aldolase class I"/>
    <property type="match status" value="1"/>
</dbReference>
<keyword evidence="2" id="KW-0004">4Fe-4S</keyword>
<evidence type="ECO:0000313" key="11">
    <source>
        <dbReference type="Proteomes" id="UP000042527"/>
    </source>
</evidence>
<dbReference type="PIRSF" id="PIRSF004869">
    <property type="entry name" value="PflX_prd"/>
    <property type="match status" value="1"/>
</dbReference>
<accession>A0A0B7GWE4</accession>
<comment type="cofactor">
    <cofactor evidence="8">
        <name>[4Fe-4S] cluster</name>
        <dbReference type="ChEBI" id="CHEBI:49883"/>
    </cofactor>
    <text evidence="8">Binds 1 [4Fe-4S] cluster. The cluster is coordinated with 3 cysteines and an exchangeable S-adenosyl-L-methionine.</text>
</comment>
<keyword evidence="4 8" id="KW-0479">Metal-binding</keyword>
<evidence type="ECO:0000256" key="8">
    <source>
        <dbReference type="PIRSR" id="PIRSR004869-50"/>
    </source>
</evidence>
<dbReference type="InterPro" id="IPR013785">
    <property type="entry name" value="Aldolase_TIM"/>
</dbReference>
<sequence>MSDFFSAYDSCSVCPRRCGVNRNAGQRGFCGETSELRIAWAGLHFGEEPPVTGTGGSGTIFISGCNLGCPFCQNFQISQQGMGRAVSAEAFADICFALQNAGAENINIVTGSHAVPGIAAGLLRAKERGLGIPVVWNSSGYESTDALDMLDGLVDGWLPDLKTLNTDIARAVFKAADYPSTAKKAIKKMVRISPLVLDGSNQKRYPAGKLMSGVIVRHLALPGRIADTALVLSWFAKTMKDSALLSLMTQYTPVEANPRTKDMQAFENRLLTSSEDSALRNLLSELEIDNGFYQELIEDPDWLPDFTRIQTFSSKLSKPIWHWREGWVSKEV</sequence>
<dbReference type="InterPro" id="IPR040085">
    <property type="entry name" value="MJ0674-like"/>
</dbReference>
<reference evidence="11" key="1">
    <citation type="submission" date="2015-01" db="EMBL/GenBank/DDBJ databases">
        <authorList>
            <person name="Manzoor Shahid"/>
            <person name="Zubair Saima"/>
        </authorList>
    </citation>
    <scope>NUCLEOTIDE SEQUENCE [LARGE SCALE GENOMIC DNA]</scope>
    <source>
        <strain evidence="11">V1</strain>
    </source>
</reference>
<keyword evidence="7 8" id="KW-0411">Iron-sulfur</keyword>
<dbReference type="GO" id="GO:0016491">
    <property type="term" value="F:oxidoreductase activity"/>
    <property type="evidence" value="ECO:0007669"/>
    <property type="project" value="UniProtKB-KW"/>
</dbReference>
<evidence type="ECO:0000256" key="2">
    <source>
        <dbReference type="ARBA" id="ARBA00022485"/>
    </source>
</evidence>
<dbReference type="PANTHER" id="PTHR43075:SF1">
    <property type="entry name" value="FORMATE LYASE ACTIVATING ENZYME, PUTATIVE (AFU_ORTHOLOGUE AFUA_2G15630)-RELATED"/>
    <property type="match status" value="1"/>
</dbReference>
<dbReference type="OrthoDB" id="9781783at2"/>
<proteinExistence type="inferred from homology"/>
<dbReference type="PANTHER" id="PTHR43075">
    <property type="entry name" value="FORMATE LYASE ACTIVATING ENZYME, PUTATIVE (AFU_ORTHOLOGUE AFUA_2G15630)-RELATED"/>
    <property type="match status" value="1"/>
</dbReference>
<feature type="binding site" evidence="8">
    <location>
        <position position="69"/>
    </location>
    <ligand>
        <name>[4Fe-4S] cluster</name>
        <dbReference type="ChEBI" id="CHEBI:49883"/>
        <note>4Fe-4S-S-AdoMet</note>
    </ligand>
</feature>
<dbReference type="PROSITE" id="PS01087">
    <property type="entry name" value="RADICAL_ACTIVATING"/>
    <property type="match status" value="1"/>
</dbReference>
<dbReference type="EMBL" id="CDNC01000045">
    <property type="protein sequence ID" value="CEM62833.1"/>
    <property type="molecule type" value="Genomic_DNA"/>
</dbReference>
<dbReference type="GO" id="GO:0046872">
    <property type="term" value="F:metal ion binding"/>
    <property type="evidence" value="ECO:0007669"/>
    <property type="project" value="UniProtKB-KW"/>
</dbReference>
<dbReference type="InterPro" id="IPR007197">
    <property type="entry name" value="rSAM"/>
</dbReference>
<dbReference type="Proteomes" id="UP000042527">
    <property type="component" value="Unassembled WGS sequence"/>
</dbReference>
<dbReference type="InterPro" id="IPR001989">
    <property type="entry name" value="Radical_activat_CS"/>
</dbReference>
<keyword evidence="11" id="KW-1185">Reference proteome</keyword>
<evidence type="ECO:0000259" key="9">
    <source>
        <dbReference type="Pfam" id="PF04055"/>
    </source>
</evidence>
<evidence type="ECO:0000256" key="3">
    <source>
        <dbReference type="ARBA" id="ARBA00022691"/>
    </source>
</evidence>
<dbReference type="InterPro" id="IPR016431">
    <property type="entry name" value="Pyrv-formate_lyase-activ_prd"/>
</dbReference>
<feature type="binding site" evidence="8">
    <location>
        <position position="72"/>
    </location>
    <ligand>
        <name>[4Fe-4S] cluster</name>
        <dbReference type="ChEBI" id="CHEBI:49883"/>
        <note>4Fe-4S-S-AdoMet</note>
    </ligand>
</feature>
<keyword evidence="3 8" id="KW-0949">S-adenosyl-L-methionine</keyword>
<evidence type="ECO:0000256" key="7">
    <source>
        <dbReference type="ARBA" id="ARBA00023014"/>
    </source>
</evidence>
<evidence type="ECO:0000256" key="1">
    <source>
        <dbReference type="ARBA" id="ARBA00009777"/>
    </source>
</evidence>
<evidence type="ECO:0000256" key="5">
    <source>
        <dbReference type="ARBA" id="ARBA00023002"/>
    </source>
</evidence>
<keyword evidence="6 8" id="KW-0408">Iron</keyword>
<protein>
    <submittedName>
        <fullName evidence="10">Radical SAM domain protein</fullName>
    </submittedName>
</protein>